<evidence type="ECO:0000313" key="3">
    <source>
        <dbReference type="EMBL" id="ACR35559.1"/>
    </source>
</evidence>
<reference evidence="3" key="2">
    <citation type="submission" date="2012-06" db="EMBL/GenBank/DDBJ databases">
        <authorList>
            <person name="Yu Y."/>
            <person name="Currie J."/>
            <person name="Lomeli R."/>
            <person name="Angelova A."/>
            <person name="Collura K."/>
            <person name="Wissotski M."/>
            <person name="Campos D."/>
            <person name="Kudrna D."/>
            <person name="Golser W."/>
            <person name="Ashely E."/>
            <person name="Descour A."/>
            <person name="Fernandes J."/>
            <person name="Soderlund C."/>
            <person name="Walbot V."/>
        </authorList>
    </citation>
    <scope>NUCLEOTIDE SEQUENCE</scope>
    <source>
        <strain evidence="3">B73</strain>
    </source>
</reference>
<dbReference type="AlphaFoldDB" id="B4FCA9"/>
<sequence>MLICLGLNLNYLYEMEKCHKTQDEDDSRNPPMPLSDSVAQTTA</sequence>
<dbReference type="EMBL" id="BT068741">
    <property type="protein sequence ID" value="ACN35638.1"/>
    <property type="molecule type" value="mRNA"/>
</dbReference>
<feature type="region of interest" description="Disordered" evidence="1">
    <location>
        <begin position="20"/>
        <end position="43"/>
    </location>
</feature>
<name>B4FCA9_MAIZE</name>
<reference evidence="2" key="1">
    <citation type="journal article" date="2009" name="PLoS Genet.">
        <title>Sequencing, mapping, and analysis of 27,455 maize full-length cDNAs.</title>
        <authorList>
            <person name="Soderlund C."/>
            <person name="Descour A."/>
            <person name="Kudrna D."/>
            <person name="Bomhoff M."/>
            <person name="Boyd L."/>
            <person name="Currie J."/>
            <person name="Angelova A."/>
            <person name="Collura K."/>
            <person name="Wissotski M."/>
            <person name="Ashley E."/>
            <person name="Morrow D."/>
            <person name="Fernandes J."/>
            <person name="Walbot V."/>
            <person name="Yu Y."/>
        </authorList>
    </citation>
    <scope>NUCLEOTIDE SEQUENCE</scope>
    <source>
        <strain evidence="2">B73</strain>
    </source>
</reference>
<evidence type="ECO:0000256" key="1">
    <source>
        <dbReference type="SAM" id="MobiDB-lite"/>
    </source>
</evidence>
<dbReference type="EMBL" id="BT036448">
    <property type="protein sequence ID" value="ACF81453.1"/>
    <property type="molecule type" value="mRNA"/>
</dbReference>
<accession>B4FCA9</accession>
<proteinExistence type="evidence at transcript level"/>
<dbReference type="EMBL" id="BT085206">
    <property type="protein sequence ID" value="ACR35559.1"/>
    <property type="molecule type" value="mRNA"/>
</dbReference>
<organism evidence="2">
    <name type="scientific">Zea mays</name>
    <name type="common">Maize</name>
    <dbReference type="NCBI Taxonomy" id="4577"/>
    <lineage>
        <taxon>Eukaryota</taxon>
        <taxon>Viridiplantae</taxon>
        <taxon>Streptophyta</taxon>
        <taxon>Embryophyta</taxon>
        <taxon>Tracheophyta</taxon>
        <taxon>Spermatophyta</taxon>
        <taxon>Magnoliopsida</taxon>
        <taxon>Liliopsida</taxon>
        <taxon>Poales</taxon>
        <taxon>Poaceae</taxon>
        <taxon>PACMAD clade</taxon>
        <taxon>Panicoideae</taxon>
        <taxon>Andropogonodae</taxon>
        <taxon>Andropogoneae</taxon>
        <taxon>Tripsacinae</taxon>
        <taxon>Zea</taxon>
    </lineage>
</organism>
<evidence type="ECO:0000313" key="2">
    <source>
        <dbReference type="EMBL" id="ACF79752.1"/>
    </source>
</evidence>
<protein>
    <submittedName>
        <fullName evidence="2">Uncharacterized protein</fullName>
    </submittedName>
</protein>
<dbReference type="EMBL" id="BT034747">
    <property type="protein sequence ID" value="ACF79752.1"/>
    <property type="molecule type" value="mRNA"/>
</dbReference>